<gene>
    <name evidence="5" type="primary">LOC113400384</name>
</gene>
<dbReference type="GeneID" id="113400384"/>
<dbReference type="Gene3D" id="3.40.190.10">
    <property type="entry name" value="Periplasmic binding protein-like II"/>
    <property type="match status" value="3"/>
</dbReference>
<proteinExistence type="predicted"/>
<feature type="domain" description="Transferrin-like" evidence="3">
    <location>
        <begin position="21"/>
        <end position="369"/>
    </location>
</feature>
<dbReference type="PRINTS" id="PR00422">
    <property type="entry name" value="TRANSFERRIN"/>
</dbReference>
<dbReference type="Pfam" id="PF00405">
    <property type="entry name" value="Transferrin"/>
    <property type="match status" value="2"/>
</dbReference>
<keyword evidence="1" id="KW-0472">Membrane</keyword>
<name>A0ABM4AWZ3_VANTA</name>
<dbReference type="InterPro" id="IPR001156">
    <property type="entry name" value="Transferrin-like_dom"/>
</dbReference>
<dbReference type="CDD" id="cd13529">
    <property type="entry name" value="PBP2_transferrin"/>
    <property type="match status" value="1"/>
</dbReference>
<dbReference type="Proteomes" id="UP001652626">
    <property type="component" value="Chromosome 29"/>
</dbReference>
<evidence type="ECO:0000313" key="4">
    <source>
        <dbReference type="Proteomes" id="UP001652626"/>
    </source>
</evidence>
<dbReference type="PANTHER" id="PTHR11485:SF57">
    <property type="entry name" value="TRANSFERRIN"/>
    <property type="match status" value="1"/>
</dbReference>
<sequence length="764" mass="83440">MGFKLILVAAFLVGCATAQNYRICIPTTSTQICQNLDNIGSQVICERVETKVDCAIKIARGAADIGIFSEEEIVLLGHQQPSEHRVVASIRDVSRPEPFAFEAVAVVPFNHTGGLEGLRGGKYCHPGFDQNEQRWSPRVLKAFELAVARTDRCPDSSTDRKTAEELEVDTLSKFFTSACRPGPWSANTTVDNDLRNRYPSLCSLCGENANCSRYTLDMGVTVAGIQNTNRHIQALECLRSNNNGTVAYVAWQHVREFFTIRNPQDATSFALICEDGSLRVLTTEVLTSATAPCSFVKQPWSTIVASSSTAAAVQASMREWWPNGANPGGNSWQSVLFNAVIGGANARLTFEDGIPTTQNYTSNVRNFTTITGSSSCIPARRWCTISAQEHNKCTWIRSAAYTLGIEPAISCQQRSNIFECLTDIRDNTADFTVTPSNYGYLSRQHYRLSSVKLVQNSRSNPLAFTRVAALLRESSTQSITRFENLRGKKACFPEFGGISYVAFVRAAHERGVISSSECDYGRAVGEFLDSACAPGALDNSHALTESNYNATNLCSLCKSSVSVAGGNDFTCAYDETNMFYGNNGSILCLADPNSDIAFVELQNIESHLRTAGLQQTDVRMLCRNNTLAASTGVTVDQNCLLAYVVDSEVLARRNDPLLNSLNTMLDSLEMHFGYSAANGAQLINLEMYSPFDGISDLLFKDTAIGLSEPSSESTSEPIKNYNELFQHLESCTGSAAPLPGLATRSFVSFITLIVTSLVVRFVMN</sequence>
<feature type="signal peptide" evidence="2">
    <location>
        <begin position="1"/>
        <end position="18"/>
    </location>
</feature>
<evidence type="ECO:0000259" key="3">
    <source>
        <dbReference type="PROSITE" id="PS51408"/>
    </source>
</evidence>
<dbReference type="RefSeq" id="XP_064075815.1">
    <property type="nucleotide sequence ID" value="XM_064219745.1"/>
</dbReference>
<feature type="transmembrane region" description="Helical" evidence="1">
    <location>
        <begin position="746"/>
        <end position="763"/>
    </location>
</feature>
<dbReference type="SMART" id="SM00094">
    <property type="entry name" value="TR_FER"/>
    <property type="match status" value="1"/>
</dbReference>
<keyword evidence="4" id="KW-1185">Reference proteome</keyword>
<keyword evidence="1" id="KW-0812">Transmembrane</keyword>
<dbReference type="PROSITE" id="PS51257">
    <property type="entry name" value="PROKAR_LIPOPROTEIN"/>
    <property type="match status" value="1"/>
</dbReference>
<keyword evidence="1" id="KW-1133">Transmembrane helix</keyword>
<dbReference type="SUPFAM" id="SSF53850">
    <property type="entry name" value="Periplasmic binding protein-like II"/>
    <property type="match status" value="2"/>
</dbReference>
<dbReference type="PROSITE" id="PS51408">
    <property type="entry name" value="TRANSFERRIN_LIKE_4"/>
    <property type="match status" value="2"/>
</dbReference>
<evidence type="ECO:0000313" key="5">
    <source>
        <dbReference type="RefSeq" id="XP_064075815.1"/>
    </source>
</evidence>
<accession>A0ABM4AWZ3</accession>
<keyword evidence="2" id="KW-0732">Signal</keyword>
<protein>
    <submittedName>
        <fullName evidence="5">Transferrin-like</fullName>
    </submittedName>
</protein>
<feature type="chain" id="PRO_5045117666" evidence="2">
    <location>
        <begin position="19"/>
        <end position="764"/>
    </location>
</feature>
<evidence type="ECO:0000256" key="2">
    <source>
        <dbReference type="SAM" id="SignalP"/>
    </source>
</evidence>
<dbReference type="PANTHER" id="PTHR11485">
    <property type="entry name" value="TRANSFERRIN"/>
    <property type="match status" value="1"/>
</dbReference>
<reference evidence="5" key="1">
    <citation type="submission" date="2025-08" db="UniProtKB">
        <authorList>
            <consortium name="RefSeq"/>
        </authorList>
    </citation>
    <scope>IDENTIFICATION</scope>
    <source>
        <tissue evidence="5">Whole body</tissue>
    </source>
</reference>
<organism evidence="4 5">
    <name type="scientific">Vanessa tameamea</name>
    <name type="common">Kamehameha butterfly</name>
    <dbReference type="NCBI Taxonomy" id="334116"/>
    <lineage>
        <taxon>Eukaryota</taxon>
        <taxon>Metazoa</taxon>
        <taxon>Ecdysozoa</taxon>
        <taxon>Arthropoda</taxon>
        <taxon>Hexapoda</taxon>
        <taxon>Insecta</taxon>
        <taxon>Pterygota</taxon>
        <taxon>Neoptera</taxon>
        <taxon>Endopterygota</taxon>
        <taxon>Lepidoptera</taxon>
        <taxon>Glossata</taxon>
        <taxon>Ditrysia</taxon>
        <taxon>Papilionoidea</taxon>
        <taxon>Nymphalidae</taxon>
        <taxon>Nymphalinae</taxon>
        <taxon>Vanessa</taxon>
    </lineage>
</organism>
<evidence type="ECO:0000256" key="1">
    <source>
        <dbReference type="SAM" id="Phobius"/>
    </source>
</evidence>
<feature type="domain" description="Transferrin-like" evidence="3">
    <location>
        <begin position="380"/>
        <end position="726"/>
    </location>
</feature>